<evidence type="ECO:0000313" key="2">
    <source>
        <dbReference type="Proteomes" id="UP000270924"/>
    </source>
</evidence>
<evidence type="ECO:0000313" key="1">
    <source>
        <dbReference type="EMBL" id="VDM18452.1"/>
    </source>
</evidence>
<dbReference type="InParanoid" id="A0A3P7G7H0"/>
<reference evidence="1 2" key="1">
    <citation type="submission" date="2018-11" db="EMBL/GenBank/DDBJ databases">
        <authorList>
            <consortium name="Pathogen Informatics"/>
        </authorList>
    </citation>
    <scope>NUCLEOTIDE SEQUENCE [LARGE SCALE GENOMIC DNA]</scope>
</reference>
<gene>
    <name evidence="1" type="ORF">WBA_LOCUS10112</name>
</gene>
<keyword evidence="2" id="KW-1185">Reference proteome</keyword>
<proteinExistence type="predicted"/>
<sequence>MLRDLFYQLFPDVTVQQLFYNIQNLKQQIISAQVRLVILKETNLEEQHLVLTRIAALQAELEQQLFFFIVATGHDEVPTFRNWIEKQDTTYGPLYARTL</sequence>
<dbReference type="EMBL" id="UYWW01011154">
    <property type="protein sequence ID" value="VDM18452.1"/>
    <property type="molecule type" value="Genomic_DNA"/>
</dbReference>
<accession>A0A3P7G7H0</accession>
<name>A0A3P7G7H0_WUCBA</name>
<protein>
    <submittedName>
        <fullName evidence="1">Uncharacterized protein</fullName>
    </submittedName>
</protein>
<dbReference type="Proteomes" id="UP000270924">
    <property type="component" value="Unassembled WGS sequence"/>
</dbReference>
<organism evidence="1 2">
    <name type="scientific">Wuchereria bancrofti</name>
    <dbReference type="NCBI Taxonomy" id="6293"/>
    <lineage>
        <taxon>Eukaryota</taxon>
        <taxon>Metazoa</taxon>
        <taxon>Ecdysozoa</taxon>
        <taxon>Nematoda</taxon>
        <taxon>Chromadorea</taxon>
        <taxon>Rhabditida</taxon>
        <taxon>Spirurina</taxon>
        <taxon>Spiruromorpha</taxon>
        <taxon>Filarioidea</taxon>
        <taxon>Onchocercidae</taxon>
        <taxon>Wuchereria</taxon>
    </lineage>
</organism>
<dbReference type="OrthoDB" id="5853808at2759"/>
<dbReference type="AlphaFoldDB" id="A0A3P7G7H0"/>